<evidence type="ECO:0000313" key="3">
    <source>
        <dbReference type="Proteomes" id="UP001500466"/>
    </source>
</evidence>
<dbReference type="Proteomes" id="UP001500466">
    <property type="component" value="Unassembled WGS sequence"/>
</dbReference>
<reference evidence="3" key="1">
    <citation type="journal article" date="2019" name="Int. J. Syst. Evol. Microbiol.">
        <title>The Global Catalogue of Microorganisms (GCM) 10K type strain sequencing project: providing services to taxonomists for standard genome sequencing and annotation.</title>
        <authorList>
            <consortium name="The Broad Institute Genomics Platform"/>
            <consortium name="The Broad Institute Genome Sequencing Center for Infectious Disease"/>
            <person name="Wu L."/>
            <person name="Ma J."/>
        </authorList>
    </citation>
    <scope>NUCLEOTIDE SEQUENCE [LARGE SCALE GENOMIC DNA]</scope>
    <source>
        <strain evidence="3">JCM 17986</strain>
    </source>
</reference>
<accession>A0ABP9HXK7</accession>
<proteinExistence type="predicted"/>
<keyword evidence="3" id="KW-1185">Reference proteome</keyword>
<gene>
    <name evidence="2" type="ORF">GCM10023205_58470</name>
</gene>
<dbReference type="RefSeq" id="WP_345678720.1">
    <property type="nucleotide sequence ID" value="NZ_BAABHS010000024.1"/>
</dbReference>
<name>A0ABP9HXK7_9ACTN</name>
<keyword evidence="1" id="KW-1133">Transmembrane helix</keyword>
<protein>
    <submittedName>
        <fullName evidence="2">Uncharacterized protein</fullName>
    </submittedName>
</protein>
<evidence type="ECO:0000313" key="2">
    <source>
        <dbReference type="EMBL" id="GAA4981508.1"/>
    </source>
</evidence>
<keyword evidence="1" id="KW-0812">Transmembrane</keyword>
<dbReference type="EMBL" id="BAABHS010000024">
    <property type="protein sequence ID" value="GAA4981508.1"/>
    <property type="molecule type" value="Genomic_DNA"/>
</dbReference>
<sequence length="48" mass="4946">MTPTDAPAPRHGDPDDRRATAIVGPGVVLVIRLTAALGLIALCLLLLT</sequence>
<keyword evidence="1" id="KW-0472">Membrane</keyword>
<feature type="transmembrane region" description="Helical" evidence="1">
    <location>
        <begin position="20"/>
        <end position="47"/>
    </location>
</feature>
<comment type="caution">
    <text evidence="2">The sequence shown here is derived from an EMBL/GenBank/DDBJ whole genome shotgun (WGS) entry which is preliminary data.</text>
</comment>
<evidence type="ECO:0000256" key="1">
    <source>
        <dbReference type="SAM" id="Phobius"/>
    </source>
</evidence>
<organism evidence="2 3">
    <name type="scientific">Yinghuangia aomiensis</name>
    <dbReference type="NCBI Taxonomy" id="676205"/>
    <lineage>
        <taxon>Bacteria</taxon>
        <taxon>Bacillati</taxon>
        <taxon>Actinomycetota</taxon>
        <taxon>Actinomycetes</taxon>
        <taxon>Kitasatosporales</taxon>
        <taxon>Streptomycetaceae</taxon>
        <taxon>Yinghuangia</taxon>
    </lineage>
</organism>